<gene>
    <name evidence="2" type="ORF">FB467_3690</name>
</gene>
<dbReference type="GO" id="GO:0003677">
    <property type="term" value="F:DNA binding"/>
    <property type="evidence" value="ECO:0007669"/>
    <property type="project" value="InterPro"/>
</dbReference>
<organism evidence="2 3">
    <name type="scientific">Ornithinicoccus hortensis</name>
    <dbReference type="NCBI Taxonomy" id="82346"/>
    <lineage>
        <taxon>Bacteria</taxon>
        <taxon>Bacillati</taxon>
        <taxon>Actinomycetota</taxon>
        <taxon>Actinomycetes</taxon>
        <taxon>Micrococcales</taxon>
        <taxon>Intrasporangiaceae</taxon>
        <taxon>Ornithinicoccus</taxon>
    </lineage>
</organism>
<name>A0A542YWN2_9MICO</name>
<evidence type="ECO:0000313" key="3">
    <source>
        <dbReference type="Proteomes" id="UP000319516"/>
    </source>
</evidence>
<dbReference type="NCBIfam" id="TIGR01764">
    <property type="entry name" value="excise"/>
    <property type="match status" value="1"/>
</dbReference>
<feature type="domain" description="Helix-turn-helix" evidence="1">
    <location>
        <begin position="3"/>
        <end position="46"/>
    </location>
</feature>
<reference evidence="2 3" key="1">
    <citation type="submission" date="2019-06" db="EMBL/GenBank/DDBJ databases">
        <title>Sequencing the genomes of 1000 actinobacteria strains.</title>
        <authorList>
            <person name="Klenk H.-P."/>
        </authorList>
    </citation>
    <scope>NUCLEOTIDE SEQUENCE [LARGE SCALE GENOMIC DNA]</scope>
    <source>
        <strain evidence="2 3">DSM 12335</strain>
    </source>
</reference>
<accession>A0A542YWN2</accession>
<keyword evidence="3" id="KW-1185">Reference proteome</keyword>
<dbReference type="RefSeq" id="WP_141786369.1">
    <property type="nucleotide sequence ID" value="NZ_BAAAIK010000001.1"/>
</dbReference>
<dbReference type="InterPro" id="IPR041657">
    <property type="entry name" value="HTH_17"/>
</dbReference>
<comment type="caution">
    <text evidence="2">The sequence shown here is derived from an EMBL/GenBank/DDBJ whole genome shotgun (WGS) entry which is preliminary data.</text>
</comment>
<dbReference type="Pfam" id="PF12728">
    <property type="entry name" value="HTH_17"/>
    <property type="match status" value="1"/>
</dbReference>
<evidence type="ECO:0000259" key="1">
    <source>
        <dbReference type="Pfam" id="PF12728"/>
    </source>
</evidence>
<dbReference type="AlphaFoldDB" id="A0A542YWN2"/>
<dbReference type="InterPro" id="IPR010093">
    <property type="entry name" value="SinI_DNA-bd"/>
</dbReference>
<proteinExistence type="predicted"/>
<dbReference type="Proteomes" id="UP000319516">
    <property type="component" value="Unassembled WGS sequence"/>
</dbReference>
<evidence type="ECO:0000313" key="2">
    <source>
        <dbReference type="EMBL" id="TQL52502.1"/>
    </source>
</evidence>
<protein>
    <submittedName>
        <fullName evidence="2">Excisionase family DNA binding protein</fullName>
    </submittedName>
</protein>
<dbReference type="OrthoDB" id="4463966at2"/>
<dbReference type="EMBL" id="VFOP01000001">
    <property type="protein sequence ID" value="TQL52502.1"/>
    <property type="molecule type" value="Genomic_DNA"/>
</dbReference>
<sequence>MELTTREAAQRLGVNQSRVRALVAAGTLDARRVGPQWLIDADSVDRQATFTAAKATGRAMAPRVAWAAADLADGGDAPWLSAAERSRLRKRLRSASSIDVLRRWLSSRSATVTRYRVGDRDLDALLDSDDVVRTGVSAAAAYRLGLSTGGAADAYVTTDVAARLIRDFFLIESRTGNLTLRVVEHNLHLLTARAVDDQRVSTRLIVAADLADDRDTRTKSAGRDRLAVVLDEQKQGR</sequence>